<proteinExistence type="predicted"/>
<reference evidence="3 4" key="1">
    <citation type="journal article" date="2014" name="BMC Genomics">
        <title>Comparative genome sequencing reveals chemotype-specific gene clusters in the toxigenic black mold Stachybotrys.</title>
        <authorList>
            <person name="Semeiks J."/>
            <person name="Borek D."/>
            <person name="Otwinowski Z."/>
            <person name="Grishin N.V."/>
        </authorList>
    </citation>
    <scope>NUCLEOTIDE SEQUENCE [LARGE SCALE GENOMIC DNA]</scope>
    <source>
        <strain evidence="4">CBS 109288 / IBT 7711</strain>
    </source>
</reference>
<gene>
    <name evidence="3" type="ORF">S7711_03329</name>
</gene>
<dbReference type="Pfam" id="PF13002">
    <property type="entry name" value="LDB19"/>
    <property type="match status" value="1"/>
</dbReference>
<dbReference type="PANTHER" id="PTHR11188:SF76">
    <property type="entry name" value="PROTEIN LDB19"/>
    <property type="match status" value="1"/>
</dbReference>
<feature type="region of interest" description="Disordered" evidence="1">
    <location>
        <begin position="1"/>
        <end position="42"/>
    </location>
</feature>
<sequence>MPHRVTAFLRPVSGITAKAPNDSSRPRPGNSNTSAESSDAEDHAAVKMHDFGLPFKTHKRLSKHFGSKPAAAAPKDSHPQQHTLFHHNHFHHSSPAPVALDWSIESPPIVFHGNAESSSGALVSGLMYLDVREETAEVDSFTATLRIHTTQKKPFHAHCFPCQNQYQQLKTWTFVAAPAVLPRGRHQYPFSILLPGDLPASMDSPLMSIAYEFTAEASYARSPCVSTSSIGPVKFERMLDVKRSIPAPENPHHSVRVFPPTNIKTTAEYSSVMHPLSVNKMSLRLDGLTSPADENNAVDVWKLKKVTWRLEETIKTKAPGCKPHAIAATSVPEDADNIKSLQRTEVRTLGEKHLLQGWKSDYNQQGGNVDLEFDFFLHKQKPNSRDLKFVCDTKTASGTDVSHSLLIELIVSKEHGHEGKTEWATPTGTGRILRMHFNVIVTDYPGLGVSWDNETPPVYQDVPPSPPSYPDECPEYPSMPGSPVLNVTSELLDADTLHTELQYRSSTDSLAS</sequence>
<protein>
    <recommendedName>
        <fullName evidence="2">LDB19 N-terminal domain-containing protein</fullName>
    </recommendedName>
</protein>
<dbReference type="GO" id="GO:0005829">
    <property type="term" value="C:cytosol"/>
    <property type="evidence" value="ECO:0007669"/>
    <property type="project" value="TreeGrafter"/>
</dbReference>
<evidence type="ECO:0000313" key="4">
    <source>
        <dbReference type="Proteomes" id="UP000028045"/>
    </source>
</evidence>
<dbReference type="EMBL" id="KL648554">
    <property type="protein sequence ID" value="KEY69029.1"/>
    <property type="molecule type" value="Genomic_DNA"/>
</dbReference>
<dbReference type="Gene3D" id="2.60.40.640">
    <property type="match status" value="1"/>
</dbReference>
<dbReference type="InterPro" id="IPR050357">
    <property type="entry name" value="Arrestin_domain-protein"/>
</dbReference>
<dbReference type="PANTHER" id="PTHR11188">
    <property type="entry name" value="ARRESTIN DOMAIN CONTAINING PROTEIN"/>
    <property type="match status" value="1"/>
</dbReference>
<evidence type="ECO:0000256" key="1">
    <source>
        <dbReference type="SAM" id="MobiDB-lite"/>
    </source>
</evidence>
<feature type="domain" description="LDB19 N-terminal" evidence="2">
    <location>
        <begin position="149"/>
        <end position="324"/>
    </location>
</feature>
<dbReference type="InterPro" id="IPR024391">
    <property type="entry name" value="LDB19_N"/>
</dbReference>
<name>A0A084AUQ0_STACB</name>
<dbReference type="HOGENOM" id="CLU_026015_1_0_1"/>
<dbReference type="InterPro" id="IPR014752">
    <property type="entry name" value="Arrestin-like_C"/>
</dbReference>
<dbReference type="GO" id="GO:0070086">
    <property type="term" value="P:ubiquitin-dependent endocytosis"/>
    <property type="evidence" value="ECO:0007669"/>
    <property type="project" value="TreeGrafter"/>
</dbReference>
<accession>A0A084AUQ0</accession>
<evidence type="ECO:0000313" key="3">
    <source>
        <dbReference type="EMBL" id="KEY69029.1"/>
    </source>
</evidence>
<dbReference type="GO" id="GO:0031625">
    <property type="term" value="F:ubiquitin protein ligase binding"/>
    <property type="evidence" value="ECO:0007669"/>
    <property type="project" value="TreeGrafter"/>
</dbReference>
<dbReference type="AlphaFoldDB" id="A0A084AUQ0"/>
<feature type="region of interest" description="Disordered" evidence="1">
    <location>
        <begin position="463"/>
        <end position="482"/>
    </location>
</feature>
<dbReference type="OrthoDB" id="3832628at2759"/>
<dbReference type="GO" id="GO:0005886">
    <property type="term" value="C:plasma membrane"/>
    <property type="evidence" value="ECO:0007669"/>
    <property type="project" value="TreeGrafter"/>
</dbReference>
<keyword evidence="4" id="KW-1185">Reference proteome</keyword>
<organism evidence="3 4">
    <name type="scientific">Stachybotrys chartarum (strain CBS 109288 / IBT 7711)</name>
    <name type="common">Toxic black mold</name>
    <name type="synonym">Stilbospora chartarum</name>
    <dbReference type="NCBI Taxonomy" id="1280523"/>
    <lineage>
        <taxon>Eukaryota</taxon>
        <taxon>Fungi</taxon>
        <taxon>Dikarya</taxon>
        <taxon>Ascomycota</taxon>
        <taxon>Pezizomycotina</taxon>
        <taxon>Sordariomycetes</taxon>
        <taxon>Hypocreomycetidae</taxon>
        <taxon>Hypocreales</taxon>
        <taxon>Stachybotryaceae</taxon>
        <taxon>Stachybotrys</taxon>
    </lineage>
</organism>
<dbReference type="GO" id="GO:0030674">
    <property type="term" value="F:protein-macromolecule adaptor activity"/>
    <property type="evidence" value="ECO:0007669"/>
    <property type="project" value="TreeGrafter"/>
</dbReference>
<evidence type="ECO:0000259" key="2">
    <source>
        <dbReference type="Pfam" id="PF13002"/>
    </source>
</evidence>
<dbReference type="Proteomes" id="UP000028045">
    <property type="component" value="Unassembled WGS sequence"/>
</dbReference>